<name>A0A9P5SLN1_9FUNG</name>
<comment type="caution">
    <text evidence="4">The sequence shown here is derived from an EMBL/GenBank/DDBJ whole genome shotgun (WGS) entry which is preliminary data.</text>
</comment>
<keyword evidence="5" id="KW-1185">Reference proteome</keyword>
<evidence type="ECO:0000313" key="4">
    <source>
        <dbReference type="EMBL" id="KAF9330957.1"/>
    </source>
</evidence>
<dbReference type="GO" id="GO:0008270">
    <property type="term" value="F:zinc ion binding"/>
    <property type="evidence" value="ECO:0007669"/>
    <property type="project" value="UniProtKB-KW"/>
</dbReference>
<feature type="compositionally biased region" description="Low complexity" evidence="2">
    <location>
        <begin position="583"/>
        <end position="597"/>
    </location>
</feature>
<feature type="compositionally biased region" description="Polar residues" evidence="2">
    <location>
        <begin position="218"/>
        <end position="234"/>
    </location>
</feature>
<feature type="region of interest" description="Disordered" evidence="2">
    <location>
        <begin position="570"/>
        <end position="605"/>
    </location>
</feature>
<evidence type="ECO:0000259" key="3">
    <source>
        <dbReference type="PROSITE" id="PS50157"/>
    </source>
</evidence>
<sequence length="687" mass="76199">MHSNNTQVQVQIPAYYALGGVAMSSSMGFSGGGSTIEPGHSEHIGGPLHPYHLQQNTSPHHPHHSPSHGPNHTNTYNSSITSPANNNNNNNSTNNSNNYHSYQNEQLKAFPHQIDIYQPPPQTHEQDLMNPLMHRHLNSHASNYHAPYHYHHHHSNNHNNHYTSKHQQQQQQQQHSNASTPTPTVASTMSVSTASTPSLSSPHASTLSADYSYNVASSTPGANTNRHSSPTTPSFHIPSSPDQIVVPQGLPNWAAPSEPSHQSPREYMKNERTSSPSYYQYGVPEEVQDILDDRQDKSLGLANTPVYENDSDRRSQSRSSGMVRMTDFAVPSQTPTAALGALPLLSPSNMIQSDYHQASLGLDAPTIMSHMEYNNNTNRYSTGGPTRTAKRNSGRTTPNNHRDSYSSRTRASSLNSTTSSVASSGILTSLANTMGSTMLSSPTSMDQPYEPEDPASPTSMPRPRPPAAPRKALAARVFSCSVPGCTKSYTQLHNLKSHERTGHTPVIKLKPFHCIIEGCPKAYSQRKSLAIHIKSAHEDFKFKPFKCLQPGCDKAYTQLHNLRTHEKTVHLLDLSRKRTKNTSSSASSSSSSSMSHMMPHHQHQSGLDMRYNHLEDLAALGLEMDDDAQGEEEDHEEYARQQHHHQDHHMHHHSYSRAFSSMHHQHHHQMNPNTNAMMGPLPGQHRV</sequence>
<feature type="compositionally biased region" description="Acidic residues" evidence="2">
    <location>
        <begin position="627"/>
        <end position="636"/>
    </location>
</feature>
<feature type="region of interest" description="Disordered" evidence="2">
    <location>
        <begin position="146"/>
        <end position="205"/>
    </location>
</feature>
<feature type="compositionally biased region" description="Basic and acidic residues" evidence="2">
    <location>
        <begin position="263"/>
        <end position="272"/>
    </location>
</feature>
<dbReference type="Gene3D" id="3.30.160.60">
    <property type="entry name" value="Classic Zinc Finger"/>
    <property type="match status" value="3"/>
</dbReference>
<proteinExistence type="predicted"/>
<dbReference type="InterPro" id="IPR036236">
    <property type="entry name" value="Znf_C2H2_sf"/>
</dbReference>
<evidence type="ECO:0000313" key="5">
    <source>
        <dbReference type="Proteomes" id="UP000696485"/>
    </source>
</evidence>
<feature type="region of interest" description="Disordered" evidence="2">
    <location>
        <begin position="32"/>
        <end position="100"/>
    </location>
</feature>
<evidence type="ECO:0000256" key="1">
    <source>
        <dbReference type="PROSITE-ProRule" id="PRU00042"/>
    </source>
</evidence>
<dbReference type="EMBL" id="JAAAUY010000358">
    <property type="protein sequence ID" value="KAF9330957.1"/>
    <property type="molecule type" value="Genomic_DNA"/>
</dbReference>
<dbReference type="AlphaFoldDB" id="A0A9P5SLN1"/>
<reference evidence="4" key="1">
    <citation type="journal article" date="2020" name="Fungal Divers.">
        <title>Resolving the Mortierellaceae phylogeny through synthesis of multi-gene phylogenetics and phylogenomics.</title>
        <authorList>
            <person name="Vandepol N."/>
            <person name="Liber J."/>
            <person name="Desiro A."/>
            <person name="Na H."/>
            <person name="Kennedy M."/>
            <person name="Barry K."/>
            <person name="Grigoriev I.V."/>
            <person name="Miller A.N."/>
            <person name="O'Donnell K."/>
            <person name="Stajich J.E."/>
            <person name="Bonito G."/>
        </authorList>
    </citation>
    <scope>NUCLEOTIDE SEQUENCE</scope>
    <source>
        <strain evidence="4">NVP1</strain>
    </source>
</reference>
<accession>A0A9P5SLN1</accession>
<feature type="compositionally biased region" description="Low complexity" evidence="2">
    <location>
        <begin position="406"/>
        <end position="421"/>
    </location>
</feature>
<gene>
    <name evidence="4" type="ORF">BG006_006124</name>
</gene>
<feature type="domain" description="C2H2-type" evidence="3">
    <location>
        <begin position="478"/>
        <end position="504"/>
    </location>
</feature>
<dbReference type="Proteomes" id="UP000696485">
    <property type="component" value="Unassembled WGS sequence"/>
</dbReference>
<feature type="region of interest" description="Disordered" evidence="2">
    <location>
        <begin position="627"/>
        <end position="687"/>
    </location>
</feature>
<keyword evidence="1" id="KW-0479">Metal-binding</keyword>
<dbReference type="PROSITE" id="PS50157">
    <property type="entry name" value="ZINC_FINGER_C2H2_2"/>
    <property type="match status" value="3"/>
</dbReference>
<keyword evidence="1" id="KW-0863">Zinc-finger</keyword>
<feature type="compositionally biased region" description="Basic residues" evidence="2">
    <location>
        <begin position="641"/>
        <end position="655"/>
    </location>
</feature>
<feature type="compositionally biased region" description="Polar residues" evidence="2">
    <location>
        <begin position="374"/>
        <end position="385"/>
    </location>
</feature>
<feature type="region of interest" description="Disordered" evidence="2">
    <location>
        <begin position="300"/>
        <end position="321"/>
    </location>
</feature>
<feature type="compositionally biased region" description="Low complexity" evidence="2">
    <location>
        <begin position="77"/>
        <end position="98"/>
    </location>
</feature>
<keyword evidence="1" id="KW-0862">Zinc</keyword>
<dbReference type="PROSITE" id="PS00028">
    <property type="entry name" value="ZINC_FINGER_C2H2_1"/>
    <property type="match status" value="3"/>
</dbReference>
<feature type="region of interest" description="Disordered" evidence="2">
    <location>
        <begin position="218"/>
        <end position="280"/>
    </location>
</feature>
<feature type="region of interest" description="Disordered" evidence="2">
    <location>
        <begin position="374"/>
        <end position="421"/>
    </location>
</feature>
<protein>
    <recommendedName>
        <fullName evidence="3">C2H2-type domain-containing protein</fullName>
    </recommendedName>
</protein>
<organism evidence="4 5">
    <name type="scientific">Podila minutissima</name>
    <dbReference type="NCBI Taxonomy" id="64525"/>
    <lineage>
        <taxon>Eukaryota</taxon>
        <taxon>Fungi</taxon>
        <taxon>Fungi incertae sedis</taxon>
        <taxon>Mucoromycota</taxon>
        <taxon>Mortierellomycotina</taxon>
        <taxon>Mortierellomycetes</taxon>
        <taxon>Mortierellales</taxon>
        <taxon>Mortierellaceae</taxon>
        <taxon>Podila</taxon>
    </lineage>
</organism>
<feature type="compositionally biased region" description="Low complexity" evidence="2">
    <location>
        <begin position="157"/>
        <end position="205"/>
    </location>
</feature>
<evidence type="ECO:0000256" key="2">
    <source>
        <dbReference type="SAM" id="MobiDB-lite"/>
    </source>
</evidence>
<feature type="domain" description="C2H2-type" evidence="3">
    <location>
        <begin position="545"/>
        <end position="570"/>
    </location>
</feature>
<dbReference type="SMART" id="SM00355">
    <property type="entry name" value="ZnF_C2H2"/>
    <property type="match status" value="3"/>
</dbReference>
<feature type="region of interest" description="Disordered" evidence="2">
    <location>
        <begin position="435"/>
        <end position="470"/>
    </location>
</feature>
<dbReference type="SUPFAM" id="SSF57667">
    <property type="entry name" value="beta-beta-alpha zinc fingers"/>
    <property type="match status" value="1"/>
</dbReference>
<feature type="compositionally biased region" description="Polar residues" evidence="2">
    <location>
        <begin position="435"/>
        <end position="446"/>
    </location>
</feature>
<dbReference type="InterPro" id="IPR013087">
    <property type="entry name" value="Znf_C2H2_type"/>
</dbReference>
<feature type="domain" description="C2H2-type" evidence="3">
    <location>
        <begin position="512"/>
        <end position="542"/>
    </location>
</feature>